<dbReference type="Gene3D" id="3.30.1240.10">
    <property type="match status" value="1"/>
</dbReference>
<dbReference type="SUPFAM" id="SSF56784">
    <property type="entry name" value="HAD-like"/>
    <property type="match status" value="1"/>
</dbReference>
<sequence length="261" mass="30198">MSMKILFFDIDRTLYDPDTRSIPRSTIRALKQLHNNPNIEIAIATGRAYYMLHNIEEIKPFINIFILINGQIIMKNGETIYRNPIPKDKVLKIVQTLEDHNMKYGFLGEFDETLNIVDEKGKEAFELVDMKLPRVDPNFYLENDIFQMWAFCDRKKHQFFRDQLDNMDLVRWLGGGFDILSKGMSKKEGIKKILELENIPIENAYAFGDGDNDIEMLDYIPNSVAMGNASELAKKHATYVTDDIKNDGLYKALVKLGFIDD</sequence>
<dbReference type="Pfam" id="PF08282">
    <property type="entry name" value="Hydrolase_3"/>
    <property type="match status" value="1"/>
</dbReference>
<dbReference type="InterPro" id="IPR000150">
    <property type="entry name" value="Cof"/>
</dbReference>
<reference evidence="1 2" key="1">
    <citation type="submission" date="2020-02" db="EMBL/GenBank/DDBJ databases">
        <authorList>
            <person name="Zheng R.K."/>
            <person name="Sun C.M."/>
        </authorList>
    </citation>
    <scope>NUCLEOTIDE SEQUENCE [LARGE SCALE GENOMIC DNA]</scope>
    <source>
        <strain evidence="2">zrk13</strain>
    </source>
</reference>
<gene>
    <name evidence="1" type="ORF">G4Z02_00795</name>
</gene>
<dbReference type="SFLD" id="SFLDG01140">
    <property type="entry name" value="C2.B:_Phosphomannomutase_and_P"/>
    <property type="match status" value="1"/>
</dbReference>
<accession>A0A7L7KNV3</accession>
<dbReference type="GO" id="GO:0005829">
    <property type="term" value="C:cytosol"/>
    <property type="evidence" value="ECO:0007669"/>
    <property type="project" value="TreeGrafter"/>
</dbReference>
<dbReference type="GO" id="GO:0000287">
    <property type="term" value="F:magnesium ion binding"/>
    <property type="evidence" value="ECO:0007669"/>
    <property type="project" value="TreeGrafter"/>
</dbReference>
<dbReference type="PANTHER" id="PTHR10000">
    <property type="entry name" value="PHOSPHOSERINE PHOSPHATASE"/>
    <property type="match status" value="1"/>
</dbReference>
<dbReference type="AlphaFoldDB" id="A0A7L7KNV3"/>
<evidence type="ECO:0000313" key="2">
    <source>
        <dbReference type="Proteomes" id="UP000514720"/>
    </source>
</evidence>
<dbReference type="NCBIfam" id="TIGR00099">
    <property type="entry name" value="Cof-subfamily"/>
    <property type="match status" value="1"/>
</dbReference>
<dbReference type="KEGG" id="xcl:G4Z02_00795"/>
<evidence type="ECO:0000313" key="1">
    <source>
        <dbReference type="EMBL" id="QMS84337.1"/>
    </source>
</evidence>
<organism evidence="1 2">
    <name type="scientific">Candidatus Xianfuyuplasma coldseepsis</name>
    <dbReference type="NCBI Taxonomy" id="2782163"/>
    <lineage>
        <taxon>Bacteria</taxon>
        <taxon>Bacillati</taxon>
        <taxon>Mycoplasmatota</taxon>
        <taxon>Mollicutes</taxon>
        <taxon>Candidatus Izemoplasmatales</taxon>
        <taxon>Candidatus Izemoplasmataceae</taxon>
        <taxon>Candidatus Xianfuyuplasma</taxon>
    </lineage>
</organism>
<dbReference type="PANTHER" id="PTHR10000:SF25">
    <property type="entry name" value="PHOSPHATASE YKRA-RELATED"/>
    <property type="match status" value="1"/>
</dbReference>
<dbReference type="NCBIfam" id="TIGR01484">
    <property type="entry name" value="HAD-SF-IIB"/>
    <property type="match status" value="1"/>
</dbReference>
<dbReference type="Gene3D" id="3.40.50.1000">
    <property type="entry name" value="HAD superfamily/HAD-like"/>
    <property type="match status" value="1"/>
</dbReference>
<dbReference type="InterPro" id="IPR023214">
    <property type="entry name" value="HAD_sf"/>
</dbReference>
<dbReference type="Proteomes" id="UP000514720">
    <property type="component" value="Chromosome"/>
</dbReference>
<keyword evidence="1" id="KW-0378">Hydrolase</keyword>
<dbReference type="InterPro" id="IPR006379">
    <property type="entry name" value="HAD-SF_hydro_IIB"/>
</dbReference>
<dbReference type="InterPro" id="IPR036412">
    <property type="entry name" value="HAD-like_sf"/>
</dbReference>
<proteinExistence type="predicted"/>
<name>A0A7L7KNV3_9MOLU</name>
<keyword evidence="2" id="KW-1185">Reference proteome</keyword>
<dbReference type="SFLD" id="SFLDS00003">
    <property type="entry name" value="Haloacid_Dehalogenase"/>
    <property type="match status" value="1"/>
</dbReference>
<dbReference type="EMBL" id="CP048914">
    <property type="protein sequence ID" value="QMS84337.1"/>
    <property type="molecule type" value="Genomic_DNA"/>
</dbReference>
<dbReference type="GO" id="GO:0016791">
    <property type="term" value="F:phosphatase activity"/>
    <property type="evidence" value="ECO:0007669"/>
    <property type="project" value="TreeGrafter"/>
</dbReference>
<protein>
    <submittedName>
        <fullName evidence="1">Cof-type HAD-IIB family hydrolase</fullName>
    </submittedName>
</protein>
<dbReference type="RefSeq" id="WP_258877949.1">
    <property type="nucleotide sequence ID" value="NZ_CP048914.1"/>
</dbReference>